<evidence type="ECO:0000313" key="5">
    <source>
        <dbReference type="RefSeq" id="XP_013083312.1"/>
    </source>
</evidence>
<evidence type="ECO:0000313" key="2">
    <source>
        <dbReference type="EnsemblMetazoa" id="BGLB030677-PB"/>
    </source>
</evidence>
<proteinExistence type="predicted"/>
<dbReference type="Proteomes" id="UP000076420">
    <property type="component" value="Unassembled WGS sequence"/>
</dbReference>
<dbReference type="OrthoDB" id="10496570at2759"/>
<dbReference type="RefSeq" id="XP_013083312.1">
    <property type="nucleotide sequence ID" value="XM_013227858.2"/>
</dbReference>
<protein>
    <submittedName>
        <fullName evidence="5 6">Uncharacterized protein LOC106068493 isoform X1</fullName>
    </submittedName>
</protein>
<accession>A0A2C9LFR9</accession>
<evidence type="ECO:0000313" key="6">
    <source>
        <dbReference type="RefSeq" id="XP_013083314.1"/>
    </source>
</evidence>
<evidence type="ECO:0000313" key="3">
    <source>
        <dbReference type="Proteomes" id="UP000076420"/>
    </source>
</evidence>
<dbReference type="RefSeq" id="XP_013083314.1">
    <property type="nucleotide sequence ID" value="XM_013227860.2"/>
</dbReference>
<feature type="compositionally biased region" description="Polar residues" evidence="1">
    <location>
        <begin position="127"/>
        <end position="139"/>
    </location>
</feature>
<gene>
    <name evidence="2" type="primary">106068493</name>
    <name evidence="5 6" type="synonym">LOC106068493</name>
</gene>
<evidence type="ECO:0000256" key="1">
    <source>
        <dbReference type="SAM" id="MobiDB-lite"/>
    </source>
</evidence>
<dbReference type="EnsemblMetazoa" id="BGLB030677-RB">
    <property type="protein sequence ID" value="BGLB030677-PB"/>
    <property type="gene ID" value="BGLB030677"/>
</dbReference>
<organism evidence="2 3">
    <name type="scientific">Biomphalaria glabrata</name>
    <name type="common">Bloodfluke planorb</name>
    <name type="synonym">Freshwater snail</name>
    <dbReference type="NCBI Taxonomy" id="6526"/>
    <lineage>
        <taxon>Eukaryota</taxon>
        <taxon>Metazoa</taxon>
        <taxon>Spiralia</taxon>
        <taxon>Lophotrochozoa</taxon>
        <taxon>Mollusca</taxon>
        <taxon>Gastropoda</taxon>
        <taxon>Heterobranchia</taxon>
        <taxon>Euthyneura</taxon>
        <taxon>Panpulmonata</taxon>
        <taxon>Hygrophila</taxon>
        <taxon>Lymnaeoidea</taxon>
        <taxon>Planorbidae</taxon>
        <taxon>Biomphalaria</taxon>
    </lineage>
</organism>
<dbReference type="KEGG" id="bgt:106068493"/>
<reference evidence="5 6" key="2">
    <citation type="submission" date="2025-04" db="UniProtKB">
        <authorList>
            <consortium name="RefSeq"/>
        </authorList>
    </citation>
    <scope>IDENTIFICATION</scope>
</reference>
<dbReference type="Proteomes" id="UP001165740">
    <property type="component" value="Chromosome 14"/>
</dbReference>
<name>A0A2C9LFR9_BIOGL</name>
<sequence>MSTIEKKTSQDLASLIMDEFSTFRTPVLNGFIAFLIIHKKLSGVKIHRHMCQYGYIESHTLYGYVRKFDQRFRELRRSIDRNWLKLVEFLHMPFPVQPEDCINIQKRDELKELQKQELKNALLHSSSLTTDSPIPSTESAENKANGGEEITPIAAYNLRGGEDLTPRETLLQNRLSHVSLLRRQEAKKYKEIIKGYRNKIKSLPPTVKSAQKTFKRKNERITCLREKLKAALLGASRGQCANCTMMTMLFTKERNKCQQMKEKTELIDVLVTQNAERDSVIQKLQQDSLVVKAKVDVMESLFSPVKSEREIDFTEVAGMIQDCIENEVPIASIPSLIISLTSRMGVKVDLGPRQHSVEQMVKDVLVQDVKIEETIESEDILVKNIKTEDYILVDDIKTEESLENDGIFVKFEKDI</sequence>
<dbReference type="VEuPathDB" id="VectorBase:BGLAX_046501"/>
<feature type="region of interest" description="Disordered" evidence="1">
    <location>
        <begin position="127"/>
        <end position="146"/>
    </location>
</feature>
<dbReference type="AlphaFoldDB" id="A0A2C9LFR9"/>
<keyword evidence="4" id="KW-1185">Reference proteome</keyword>
<dbReference type="EnsemblMetazoa" id="BGLB030677-RA">
    <property type="protein sequence ID" value="BGLB030677-PA"/>
    <property type="gene ID" value="BGLB030677"/>
</dbReference>
<dbReference type="GeneID" id="106068493"/>
<reference evidence="2" key="1">
    <citation type="submission" date="2020-05" db="UniProtKB">
        <authorList>
            <consortium name="EnsemblMetazoa"/>
        </authorList>
    </citation>
    <scope>IDENTIFICATION</scope>
    <source>
        <strain evidence="2">BB02</strain>
    </source>
</reference>
<evidence type="ECO:0000313" key="4">
    <source>
        <dbReference type="Proteomes" id="UP001165740"/>
    </source>
</evidence>
<dbReference type="VEuPathDB" id="VectorBase:BGLB030677"/>